<evidence type="ECO:0000313" key="4">
    <source>
        <dbReference type="EMBL" id="CAD8193666.1"/>
    </source>
</evidence>
<keyword evidence="5" id="KW-1185">Reference proteome</keyword>
<evidence type="ECO:0000256" key="1">
    <source>
        <dbReference type="ARBA" id="ARBA00022670"/>
    </source>
</evidence>
<comment type="caution">
    <text evidence="4">The sequence shown here is derived from an EMBL/GenBank/DDBJ whole genome shotgun (WGS) entry which is preliminary data.</text>
</comment>
<reference evidence="4" key="1">
    <citation type="submission" date="2021-01" db="EMBL/GenBank/DDBJ databases">
        <authorList>
            <consortium name="Genoscope - CEA"/>
            <person name="William W."/>
        </authorList>
    </citation>
    <scope>NUCLEOTIDE SEQUENCE</scope>
</reference>
<name>A0A8S1X5G4_PAROT</name>
<dbReference type="PROSITE" id="PS50600">
    <property type="entry name" value="ULP_PROTEASE"/>
    <property type="match status" value="1"/>
</dbReference>
<dbReference type="OMA" id="WTSSMID"/>
<protein>
    <recommendedName>
        <fullName evidence="3">Ubiquitin-like protease family profile domain-containing protein</fullName>
    </recommendedName>
</protein>
<proteinExistence type="predicted"/>
<dbReference type="Proteomes" id="UP000683925">
    <property type="component" value="Unassembled WGS sequence"/>
</dbReference>
<keyword evidence="2" id="KW-0378">Hydrolase</keyword>
<evidence type="ECO:0000256" key="2">
    <source>
        <dbReference type="ARBA" id="ARBA00022801"/>
    </source>
</evidence>
<evidence type="ECO:0000313" key="5">
    <source>
        <dbReference type="Proteomes" id="UP000683925"/>
    </source>
</evidence>
<sequence>MQQQHRKLIKIVEITDQNYVKVPQIAQTEIPFNTKSKPTIIEQPQQSDFTNYIKGKLDKLKQYLQPPHKKYEINYGVLDDEKDKCPFHNQFQQNLNDNNQKPNRIISKNTKNILPSLNPYGNESSLHFKERLNLSVFNERVTKHFQTYKQNDQQKPEQYKREFIQTYPKMMCKCKKCDIILDTTNNNQKVMILQKFTIKILEGDQMITRRTIQYEKDLFKLEELKEDEDEQNKKFKKQVNFPFVKLNQSIGKREEYLFKNTGQYWTSSMIDGYGNYLSGLDEQYYFSLSSAEREQYPRLFIFTSDFLTNCNLESPPLKEKWLSLMLEKLEIFKTIQYQFWIIYQKIAFIVNKSNSHWYMLTLDLKERYIVIYDSLSGSSQHYNKVRALLSYVFYELQKNELKNIREDQYEFKIYYRPKFQSQNDSYSCGYHTCIALQYFSNTHRVKGFKDRNEIKNDLNKILLYEPI</sequence>
<dbReference type="Pfam" id="PF02902">
    <property type="entry name" value="Peptidase_C48"/>
    <property type="match status" value="1"/>
</dbReference>
<dbReference type="EMBL" id="CAJJDP010000105">
    <property type="protein sequence ID" value="CAD8193666.1"/>
    <property type="molecule type" value="Genomic_DNA"/>
</dbReference>
<accession>A0A8S1X5G4</accession>
<keyword evidence="1" id="KW-0645">Protease</keyword>
<dbReference type="AlphaFoldDB" id="A0A8S1X5G4"/>
<organism evidence="4 5">
    <name type="scientific">Paramecium octaurelia</name>
    <dbReference type="NCBI Taxonomy" id="43137"/>
    <lineage>
        <taxon>Eukaryota</taxon>
        <taxon>Sar</taxon>
        <taxon>Alveolata</taxon>
        <taxon>Ciliophora</taxon>
        <taxon>Intramacronucleata</taxon>
        <taxon>Oligohymenophorea</taxon>
        <taxon>Peniculida</taxon>
        <taxon>Parameciidae</taxon>
        <taxon>Paramecium</taxon>
    </lineage>
</organism>
<feature type="domain" description="Ubiquitin-like protease family profile" evidence="3">
    <location>
        <begin position="248"/>
        <end position="439"/>
    </location>
</feature>
<dbReference type="GO" id="GO:0008234">
    <property type="term" value="F:cysteine-type peptidase activity"/>
    <property type="evidence" value="ECO:0007669"/>
    <property type="project" value="InterPro"/>
</dbReference>
<gene>
    <name evidence="4" type="ORF">POCTA_138.1.T1050043</name>
</gene>
<evidence type="ECO:0000259" key="3">
    <source>
        <dbReference type="PROSITE" id="PS50600"/>
    </source>
</evidence>
<dbReference type="GO" id="GO:0006508">
    <property type="term" value="P:proteolysis"/>
    <property type="evidence" value="ECO:0007669"/>
    <property type="project" value="UniProtKB-KW"/>
</dbReference>
<dbReference type="InterPro" id="IPR003653">
    <property type="entry name" value="Peptidase_C48_C"/>
</dbReference>
<dbReference type="OrthoDB" id="1939479at2759"/>